<feature type="region of interest" description="Disordered" evidence="1">
    <location>
        <begin position="273"/>
        <end position="294"/>
    </location>
</feature>
<proteinExistence type="predicted"/>
<gene>
    <name evidence="3" type="ORF">OCU04_009856</name>
</gene>
<keyword evidence="4" id="KW-1185">Reference proteome</keyword>
<organism evidence="3 4">
    <name type="scientific">Sclerotinia nivalis</name>
    <dbReference type="NCBI Taxonomy" id="352851"/>
    <lineage>
        <taxon>Eukaryota</taxon>
        <taxon>Fungi</taxon>
        <taxon>Dikarya</taxon>
        <taxon>Ascomycota</taxon>
        <taxon>Pezizomycotina</taxon>
        <taxon>Leotiomycetes</taxon>
        <taxon>Helotiales</taxon>
        <taxon>Sclerotiniaceae</taxon>
        <taxon>Sclerotinia</taxon>
    </lineage>
</organism>
<feature type="compositionally biased region" description="Low complexity" evidence="1">
    <location>
        <begin position="98"/>
        <end position="108"/>
    </location>
</feature>
<dbReference type="OrthoDB" id="3516300at2759"/>
<reference evidence="3" key="1">
    <citation type="submission" date="2022-11" db="EMBL/GenBank/DDBJ databases">
        <title>Genome Resource of Sclerotinia nivalis Strain SnTB1, a Plant Pathogen Isolated from American Ginseng.</title>
        <authorList>
            <person name="Fan S."/>
        </authorList>
    </citation>
    <scope>NUCLEOTIDE SEQUENCE</scope>
    <source>
        <strain evidence="3">SnTB1</strain>
    </source>
</reference>
<protein>
    <recommendedName>
        <fullName evidence="5">Transmembrane protein</fullName>
    </recommendedName>
</protein>
<keyword evidence="2" id="KW-0812">Transmembrane</keyword>
<feature type="region of interest" description="Disordered" evidence="1">
    <location>
        <begin position="381"/>
        <end position="434"/>
    </location>
</feature>
<dbReference type="Proteomes" id="UP001152300">
    <property type="component" value="Unassembled WGS sequence"/>
</dbReference>
<keyword evidence="2" id="KW-1133">Transmembrane helix</keyword>
<feature type="transmembrane region" description="Helical" evidence="2">
    <location>
        <begin position="62"/>
        <end position="80"/>
    </location>
</feature>
<keyword evidence="2" id="KW-0472">Membrane</keyword>
<evidence type="ECO:0008006" key="5">
    <source>
        <dbReference type="Google" id="ProtNLM"/>
    </source>
</evidence>
<feature type="region of interest" description="Disordered" evidence="1">
    <location>
        <begin position="85"/>
        <end position="171"/>
    </location>
</feature>
<name>A0A9X0AFY1_9HELO</name>
<comment type="caution">
    <text evidence="3">The sequence shown here is derived from an EMBL/GenBank/DDBJ whole genome shotgun (WGS) entry which is preliminary data.</text>
</comment>
<evidence type="ECO:0000313" key="4">
    <source>
        <dbReference type="Proteomes" id="UP001152300"/>
    </source>
</evidence>
<dbReference type="AlphaFoldDB" id="A0A9X0AFY1"/>
<evidence type="ECO:0000256" key="1">
    <source>
        <dbReference type="SAM" id="MobiDB-lite"/>
    </source>
</evidence>
<dbReference type="EMBL" id="JAPEIS010000011">
    <property type="protein sequence ID" value="KAJ8062077.1"/>
    <property type="molecule type" value="Genomic_DNA"/>
</dbReference>
<sequence>MYIPLPEKTSPSTGDVINHVGNEAIKMMSTIFAQTAHQYSDTTLHSRSEKITSDKRNDADKIWLIIIPVIVIFFVTVISLTCTSDGKKRNDEEERIDSPSPRISLSRSRTNDTRSPRPYSSHKPSSGRPTGEMGAARAALGATIDPPTPPPRQIEQDPIRHGRPTGQMGAARAALGATIEPEINGLGIQNAPIQWDQGCVITRSEEARINNDRPLRFQESYLSTETGTRVVSRPIQEPESVYSLRPGENTVQMMQRVDDELHQAVSRYPIFANSVPRAPSPARRESRRETRETRPMTLDEEISRQVASFPISQQDSGNQHVMATGSNEEEYREATTITTRDDEELWREVATLPMFQNTDAYRSMPTRRPDPVTPGFVTPPPAYEHAPEYGEDDWIGARDEYGLGSQDENGGNEGNYGLSPSTLPPAYIRDDPRV</sequence>
<feature type="compositionally biased region" description="Basic and acidic residues" evidence="1">
    <location>
        <begin position="282"/>
        <end position="294"/>
    </location>
</feature>
<evidence type="ECO:0000313" key="3">
    <source>
        <dbReference type="EMBL" id="KAJ8062077.1"/>
    </source>
</evidence>
<accession>A0A9X0AFY1</accession>
<evidence type="ECO:0000256" key="2">
    <source>
        <dbReference type="SAM" id="Phobius"/>
    </source>
</evidence>